<dbReference type="SUPFAM" id="SSF69360">
    <property type="entry name" value="Cell wall binding repeat"/>
    <property type="match status" value="1"/>
</dbReference>
<dbReference type="EMBL" id="JASJOU010000001">
    <property type="protein sequence ID" value="MDJ1500031.1"/>
    <property type="molecule type" value="Genomic_DNA"/>
</dbReference>
<proteinExistence type="predicted"/>
<evidence type="ECO:0000313" key="1">
    <source>
        <dbReference type="EMBL" id="MDJ1500031.1"/>
    </source>
</evidence>
<dbReference type="PANTHER" id="PTHR37841">
    <property type="entry name" value="GLR2918 PROTEIN"/>
    <property type="match status" value="1"/>
</dbReference>
<dbReference type="AlphaFoldDB" id="A0AAE3QXW1"/>
<evidence type="ECO:0000313" key="2">
    <source>
        <dbReference type="Proteomes" id="UP001232063"/>
    </source>
</evidence>
<dbReference type="Proteomes" id="UP001232063">
    <property type="component" value="Unassembled WGS sequence"/>
</dbReference>
<reference evidence="1" key="1">
    <citation type="submission" date="2023-05" db="EMBL/GenBank/DDBJ databases">
        <authorList>
            <person name="Zhang X."/>
        </authorList>
    </citation>
    <scope>NUCLEOTIDE SEQUENCE</scope>
    <source>
        <strain evidence="1">BD1B2-1</strain>
    </source>
</reference>
<keyword evidence="2" id="KW-1185">Reference proteome</keyword>
<sequence>MLRLFILLIAGALALGLLVSPTPLIIKPIKAGASLFPVKIDELWGFIDLQGELVIPAQFKQAGPFSEGLAPVRSQGRYGYIDVQGKYVIPPIYDYAVPFANGRAVVYKNEKKYLIDAAGRIYFEHSYKDWNFASEQYPNLFIVTTFTQKQGVIDITGKLVIDTIYYQIRKFSDGIAVVIGLEQTQSAQQKTRERYPFGVINTSGKIIVPYDKYRYIPQFYNGYSIVRLYNDSPKTKAGFEGIIDTTGKLRFVVPPTHTLSASPSFSENLTSIFIETEKTGHYAAGGIVNADGKILFMDPKFELILPFCNNRSFARINEQWFMIDSTGKKITQTPFRRILTDGFTENFALVETGQGITAIDTNGTILLTPKVVKYDQAYYKDSVLYLEKWHPDFRIGYWDLKTNTVVPASFKWVDYTKGFAQGLLRTGTEGRENYVNQTGKVVWQEKENRSNKSSSQHFNIDYMKSGYFYITKNPQPDERSEYEEIASSYTHPGDYFFTTNTFTMKVMPEAKAAFAKKYEGITLYIANTQSDPVFFELQDGRLSINLQALDEKGQWRDIEYLPKSRCGYSYHTIPLKGHNYWEFAIPQYEGEFKTLLRARLEYKHTEGQKNLEVMYSNTFEASINPAQFWRKQGHIPIGLVGLNEE</sequence>
<dbReference type="PANTHER" id="PTHR37841:SF1">
    <property type="entry name" value="DUF3298 DOMAIN-CONTAINING PROTEIN"/>
    <property type="match status" value="1"/>
</dbReference>
<dbReference type="Pfam" id="PF14903">
    <property type="entry name" value="WG_beta_rep"/>
    <property type="match status" value="3"/>
</dbReference>
<organism evidence="1 2">
    <name type="scientific">Xanthocytophaga agilis</name>
    <dbReference type="NCBI Taxonomy" id="3048010"/>
    <lineage>
        <taxon>Bacteria</taxon>
        <taxon>Pseudomonadati</taxon>
        <taxon>Bacteroidota</taxon>
        <taxon>Cytophagia</taxon>
        <taxon>Cytophagales</taxon>
        <taxon>Rhodocytophagaceae</taxon>
        <taxon>Xanthocytophaga</taxon>
    </lineage>
</organism>
<name>A0AAE3QXW1_9BACT</name>
<gene>
    <name evidence="1" type="ORF">QNI22_05220</name>
</gene>
<dbReference type="RefSeq" id="WP_314509562.1">
    <property type="nucleotide sequence ID" value="NZ_JASJOU010000001.1"/>
</dbReference>
<accession>A0AAE3QXW1</accession>
<dbReference type="InterPro" id="IPR032774">
    <property type="entry name" value="WG_beta_rep"/>
</dbReference>
<comment type="caution">
    <text evidence="1">The sequence shown here is derived from an EMBL/GenBank/DDBJ whole genome shotgun (WGS) entry which is preliminary data.</text>
</comment>
<protein>
    <submittedName>
        <fullName evidence="1">WG repeat-containing protein</fullName>
    </submittedName>
</protein>